<comment type="caution">
    <text evidence="1">The sequence shown here is derived from an EMBL/GenBank/DDBJ whole genome shotgun (WGS) entry which is preliminary data.</text>
</comment>
<dbReference type="EMBL" id="CAAALY010245963">
    <property type="protein sequence ID" value="VEL33538.1"/>
    <property type="molecule type" value="Genomic_DNA"/>
</dbReference>
<name>A0A448XCR2_9PLAT</name>
<dbReference type="AlphaFoldDB" id="A0A448XCR2"/>
<evidence type="ECO:0000313" key="2">
    <source>
        <dbReference type="Proteomes" id="UP000784294"/>
    </source>
</evidence>
<gene>
    <name evidence="1" type="ORF">PXEA_LOCUS26978</name>
</gene>
<sequence length="93" mass="10398">MIISIGASIAVFECLCSLSLPFVELELAIDTLKPEPPADGEWTNRRLDLRCTAVKRKHAGSHFMHNRRPKRAQFESRFLRGGPMGTSLCMVLA</sequence>
<protein>
    <submittedName>
        <fullName evidence="1">Uncharacterized protein</fullName>
    </submittedName>
</protein>
<proteinExistence type="predicted"/>
<reference evidence="1" key="1">
    <citation type="submission" date="2018-11" db="EMBL/GenBank/DDBJ databases">
        <authorList>
            <consortium name="Pathogen Informatics"/>
        </authorList>
    </citation>
    <scope>NUCLEOTIDE SEQUENCE</scope>
</reference>
<accession>A0A448XCR2</accession>
<evidence type="ECO:0000313" key="1">
    <source>
        <dbReference type="EMBL" id="VEL33538.1"/>
    </source>
</evidence>
<organism evidence="1 2">
    <name type="scientific">Protopolystoma xenopodis</name>
    <dbReference type="NCBI Taxonomy" id="117903"/>
    <lineage>
        <taxon>Eukaryota</taxon>
        <taxon>Metazoa</taxon>
        <taxon>Spiralia</taxon>
        <taxon>Lophotrochozoa</taxon>
        <taxon>Platyhelminthes</taxon>
        <taxon>Monogenea</taxon>
        <taxon>Polyopisthocotylea</taxon>
        <taxon>Polystomatidea</taxon>
        <taxon>Polystomatidae</taxon>
        <taxon>Protopolystoma</taxon>
    </lineage>
</organism>
<dbReference type="Proteomes" id="UP000784294">
    <property type="component" value="Unassembled WGS sequence"/>
</dbReference>
<keyword evidence="2" id="KW-1185">Reference proteome</keyword>